<keyword evidence="2" id="KW-1185">Reference proteome</keyword>
<dbReference type="OrthoDB" id="9797117at2"/>
<sequence length="138" mass="14029">MKILVIDAQGGGIGKQVVAAVKKQLPELTITAVGTNSIATAAMLKAGADHAATGENAVVVGCKKANVIIGPIGIVIADAMFGEVTPAMATAVGQSSAKRLLIPVNHCDNIIAGVSDLSVGRLIDSAIKELEALYKEKQ</sequence>
<dbReference type="Proteomes" id="UP000289664">
    <property type="component" value="Chromosome"/>
</dbReference>
<evidence type="ECO:0000313" key="1">
    <source>
        <dbReference type="EMBL" id="QBF75207.1"/>
    </source>
</evidence>
<reference evidence="1 2" key="1">
    <citation type="journal article" date="2019" name="Appl. Environ. Microbiol.">
        <title>Clostridium scindens ATCC 35704: integration of nutritional requirements, the complete genome sequence, and global transcriptional responses to bile acids.</title>
        <authorList>
            <person name="Devendran S."/>
            <person name="Shrestha R."/>
            <person name="Alves J.M.P."/>
            <person name="Wolf P.G."/>
            <person name="Ly L."/>
            <person name="Hernandez A.G."/>
            <person name="Mendez-Garcia C."/>
            <person name="Inboden A."/>
            <person name="Wiley J."/>
            <person name="Paul O."/>
            <person name="Allen A."/>
            <person name="Springer E."/>
            <person name="Wright C.L."/>
            <person name="Fields C.J."/>
            <person name="Daniel S.L."/>
            <person name="Ridlon J.M."/>
        </authorList>
    </citation>
    <scope>NUCLEOTIDE SEQUENCE [LARGE SCALE GENOMIC DNA]</scope>
    <source>
        <strain evidence="1 2">ATCC 35704</strain>
    </source>
</reference>
<dbReference type="Pfam" id="PF12953">
    <property type="entry name" value="DUF3842"/>
    <property type="match status" value="1"/>
</dbReference>
<name>A0A494WNC3_CLOS5</name>
<evidence type="ECO:0008006" key="3">
    <source>
        <dbReference type="Google" id="ProtNLM"/>
    </source>
</evidence>
<dbReference type="AlphaFoldDB" id="A0A494WNC3"/>
<proteinExistence type="predicted"/>
<protein>
    <recommendedName>
        <fullName evidence="3">DUF3842 family protein</fullName>
    </recommendedName>
</protein>
<dbReference type="GeneID" id="62696810"/>
<dbReference type="EMBL" id="CP036170">
    <property type="protein sequence ID" value="QBF75207.1"/>
    <property type="molecule type" value="Genomic_DNA"/>
</dbReference>
<organism evidence="1 2">
    <name type="scientific">Clostridium scindens (strain ATCC 35704 / DSM 5676 / VPI 13733 / 19)</name>
    <dbReference type="NCBI Taxonomy" id="411468"/>
    <lineage>
        <taxon>Bacteria</taxon>
        <taxon>Bacillati</taxon>
        <taxon>Bacillota</taxon>
        <taxon>Clostridia</taxon>
        <taxon>Lachnospirales</taxon>
        <taxon>Lachnospiraceae</taxon>
    </lineage>
</organism>
<dbReference type="RefSeq" id="WP_009249248.1">
    <property type="nucleotide sequence ID" value="NZ_CP036170.1"/>
</dbReference>
<dbReference type="InterPro" id="IPR024208">
    <property type="entry name" value="DUF3842"/>
</dbReference>
<gene>
    <name evidence="1" type="ORF">HDCHBGLK_02616</name>
</gene>
<accession>A0A494WNC3</accession>
<evidence type="ECO:0000313" key="2">
    <source>
        <dbReference type="Proteomes" id="UP000289664"/>
    </source>
</evidence>
<dbReference type="KEGG" id="csci:HDCHBGLK_02616"/>